<keyword evidence="6" id="KW-1185">Reference proteome</keyword>
<dbReference type="GO" id="GO:0004423">
    <property type="term" value="F:iduronate-2-sulfatase activity"/>
    <property type="evidence" value="ECO:0007669"/>
    <property type="project" value="TreeGrafter"/>
</dbReference>
<evidence type="ECO:0000259" key="4">
    <source>
        <dbReference type="Pfam" id="PF16347"/>
    </source>
</evidence>
<dbReference type="AlphaFoldDB" id="A0A942YP56"/>
<sequence>MSKKLPHIVIFNPDQWRGDVMGHLGNQAAVTPNLDRLVETEAVSFERAFCQNPVCTPSRCSFMSGWYPHIKGNRTIFHMMQPEDPVLLRTLKKLGYYVWWGGKNDLIPNDADFSEYCDEKYVPEPPKVKATYNMDWRGELDSPGYYSFFGGKVEDNHGLKGFAENDWGYIHGAIDRIKNAPEDKPLCIYLPILYPHPPYAVEEPWFSMIDRDQLPERVKPPKDFSGKASMLKGIAEIQNLESWPEENWTELRATYYGMCARVDHQFGLIMEALKEAGIYDDTAIFFFSDHGDYTGDFNLAEKNQNTFEDCLTNIPFIIKPPNNVPIKPGVRDALVELVDFSATVEDLLGIVPEHTHFGKSLLPIIAGEVDEHRDAVFSEGGRLHGETHCMELEAIDQQQPGALYYPRLKLQRSKGPEHTKAIMCRTKDYKYVQRLYEEDELYDLNADPHEVNNRINDPELADILLKMKDRLLTFHLATSDVVRHKPDVRF</sequence>
<dbReference type="PANTHER" id="PTHR45953:SF1">
    <property type="entry name" value="IDURONATE 2-SULFATASE"/>
    <property type="match status" value="1"/>
</dbReference>
<evidence type="ECO:0000256" key="2">
    <source>
        <dbReference type="ARBA" id="ARBA00022801"/>
    </source>
</evidence>
<evidence type="ECO:0000256" key="1">
    <source>
        <dbReference type="ARBA" id="ARBA00022723"/>
    </source>
</evidence>
<dbReference type="InterPro" id="IPR000917">
    <property type="entry name" value="Sulfatase_N"/>
</dbReference>
<comment type="caution">
    <text evidence="5">The sequence shown here is derived from an EMBL/GenBank/DDBJ whole genome shotgun (WGS) entry which is preliminary data.</text>
</comment>
<evidence type="ECO:0000313" key="5">
    <source>
        <dbReference type="EMBL" id="MBS4200976.1"/>
    </source>
</evidence>
<feature type="domain" description="N-sulphoglucosamine sulphohydrolase C-terminal" evidence="4">
    <location>
        <begin position="420"/>
        <end position="473"/>
    </location>
</feature>
<dbReference type="CDD" id="cd16150">
    <property type="entry name" value="sulfatase_like"/>
    <property type="match status" value="1"/>
</dbReference>
<keyword evidence="2 5" id="KW-0378">Hydrolase</keyword>
<dbReference type="PANTHER" id="PTHR45953">
    <property type="entry name" value="IDURONATE 2-SULFATASE"/>
    <property type="match status" value="1"/>
</dbReference>
<dbReference type="RefSeq" id="WP_213111503.1">
    <property type="nucleotide sequence ID" value="NZ_JAGYPJ010000001.1"/>
</dbReference>
<dbReference type="GO" id="GO:0005737">
    <property type="term" value="C:cytoplasm"/>
    <property type="evidence" value="ECO:0007669"/>
    <property type="project" value="TreeGrafter"/>
</dbReference>
<dbReference type="Proteomes" id="UP000682713">
    <property type="component" value="Unassembled WGS sequence"/>
</dbReference>
<dbReference type="InterPro" id="IPR032506">
    <property type="entry name" value="SGSH_C"/>
</dbReference>
<dbReference type="Pfam" id="PF00884">
    <property type="entry name" value="Sulfatase"/>
    <property type="match status" value="1"/>
</dbReference>
<keyword evidence="1" id="KW-0479">Metal-binding</keyword>
<gene>
    <name evidence="5" type="ORF">KHA93_15165</name>
</gene>
<dbReference type="EMBL" id="JAGYPJ010000001">
    <property type="protein sequence ID" value="MBS4200976.1"/>
    <property type="molecule type" value="Genomic_DNA"/>
</dbReference>
<reference evidence="5 6" key="1">
    <citation type="submission" date="2021-05" db="EMBL/GenBank/DDBJ databases">
        <title>Novel Bacillus species.</title>
        <authorList>
            <person name="Liu G."/>
        </authorList>
    </citation>
    <scope>NUCLEOTIDE SEQUENCE [LARGE SCALE GENOMIC DNA]</scope>
    <source>
        <strain evidence="5 6">FJAT-49732</strain>
    </source>
</reference>
<dbReference type="SUPFAM" id="SSF53649">
    <property type="entry name" value="Alkaline phosphatase-like"/>
    <property type="match status" value="1"/>
</dbReference>
<dbReference type="InterPro" id="IPR017850">
    <property type="entry name" value="Alkaline_phosphatase_core_sf"/>
</dbReference>
<dbReference type="Pfam" id="PF16347">
    <property type="entry name" value="SGSH_C"/>
    <property type="match status" value="1"/>
</dbReference>
<name>A0A942YP56_9BACI</name>
<dbReference type="GO" id="GO:0046872">
    <property type="term" value="F:metal ion binding"/>
    <property type="evidence" value="ECO:0007669"/>
    <property type="project" value="UniProtKB-KW"/>
</dbReference>
<protein>
    <submittedName>
        <fullName evidence="5">Sulfatase-like hydrolase/transferase</fullName>
    </submittedName>
</protein>
<evidence type="ECO:0000313" key="6">
    <source>
        <dbReference type="Proteomes" id="UP000682713"/>
    </source>
</evidence>
<dbReference type="Gene3D" id="3.40.720.10">
    <property type="entry name" value="Alkaline Phosphatase, subunit A"/>
    <property type="match status" value="1"/>
</dbReference>
<feature type="domain" description="Sulfatase N-terminal" evidence="3">
    <location>
        <begin position="6"/>
        <end position="350"/>
    </location>
</feature>
<proteinExistence type="predicted"/>
<organism evidence="5 6">
    <name type="scientific">Lederbergia citrisecunda</name>
    <dbReference type="NCBI Taxonomy" id="2833583"/>
    <lineage>
        <taxon>Bacteria</taxon>
        <taxon>Bacillati</taxon>
        <taxon>Bacillota</taxon>
        <taxon>Bacilli</taxon>
        <taxon>Bacillales</taxon>
        <taxon>Bacillaceae</taxon>
        <taxon>Lederbergia</taxon>
    </lineage>
</organism>
<evidence type="ECO:0000259" key="3">
    <source>
        <dbReference type="Pfam" id="PF00884"/>
    </source>
</evidence>
<accession>A0A942YP56</accession>